<evidence type="ECO:0000313" key="2">
    <source>
        <dbReference type="EMBL" id="KZV37377.1"/>
    </source>
</evidence>
<feature type="region of interest" description="Disordered" evidence="1">
    <location>
        <begin position="90"/>
        <end position="158"/>
    </location>
</feature>
<evidence type="ECO:0000313" key="3">
    <source>
        <dbReference type="Proteomes" id="UP000250235"/>
    </source>
</evidence>
<accession>A0A2Z7BYQ1</accession>
<dbReference type="PANTHER" id="PTHR34130">
    <property type="entry name" value="OS08G0243800 PROTEIN"/>
    <property type="match status" value="1"/>
</dbReference>
<dbReference type="AlphaFoldDB" id="A0A2Z7BYQ1"/>
<name>A0A2Z7BYQ1_9LAMI</name>
<gene>
    <name evidence="2" type="ORF">F511_01245</name>
</gene>
<proteinExistence type="predicted"/>
<dbReference type="EMBL" id="KV003144">
    <property type="protein sequence ID" value="KZV37377.1"/>
    <property type="molecule type" value="Genomic_DNA"/>
</dbReference>
<feature type="compositionally biased region" description="Basic and acidic residues" evidence="1">
    <location>
        <begin position="94"/>
        <end position="105"/>
    </location>
</feature>
<feature type="compositionally biased region" description="Polar residues" evidence="1">
    <location>
        <begin position="106"/>
        <end position="117"/>
    </location>
</feature>
<evidence type="ECO:0000256" key="1">
    <source>
        <dbReference type="SAM" id="MobiDB-lite"/>
    </source>
</evidence>
<feature type="region of interest" description="Disordered" evidence="1">
    <location>
        <begin position="194"/>
        <end position="224"/>
    </location>
</feature>
<dbReference type="OrthoDB" id="1576948at2759"/>
<sequence>MDTLHFETIHHTNDQEDDETLSLCDLPLYTGDQSDDWENDLSSQESSSSSEENFFEFFSQEYINPPPPGGIPPANIIFCGKLIPYKQTCSDSKSSSESRKQEAHNKNQQVGSSNSTSDSDRCVDSRNGNMRAIPLTLIKKKDKDRHVSSPLHYSSKKVKGHDFPAQKFPVMAPSSSAKAKWYLFFLGTSSFKSAVEPSGLNSRRSSRQSPPRGGGKNISDDRDRGWRDMGGLIGALSCGVHLHADTMVAASIGHAPLK</sequence>
<keyword evidence="3" id="KW-1185">Reference proteome</keyword>
<reference evidence="2 3" key="1">
    <citation type="journal article" date="2015" name="Proc. Natl. Acad. Sci. U.S.A.">
        <title>The resurrection genome of Boea hygrometrica: A blueprint for survival of dehydration.</title>
        <authorList>
            <person name="Xiao L."/>
            <person name="Yang G."/>
            <person name="Zhang L."/>
            <person name="Yang X."/>
            <person name="Zhao S."/>
            <person name="Ji Z."/>
            <person name="Zhou Q."/>
            <person name="Hu M."/>
            <person name="Wang Y."/>
            <person name="Chen M."/>
            <person name="Xu Y."/>
            <person name="Jin H."/>
            <person name="Xiao X."/>
            <person name="Hu G."/>
            <person name="Bao F."/>
            <person name="Hu Y."/>
            <person name="Wan P."/>
            <person name="Li L."/>
            <person name="Deng X."/>
            <person name="Kuang T."/>
            <person name="Xiang C."/>
            <person name="Zhu J.K."/>
            <person name="Oliver M.J."/>
            <person name="He Y."/>
        </authorList>
    </citation>
    <scope>NUCLEOTIDE SEQUENCE [LARGE SCALE GENOMIC DNA]</scope>
    <source>
        <strain evidence="3">cv. XS01</strain>
    </source>
</reference>
<protein>
    <submittedName>
        <fullName evidence="2">Uncharacterized protein</fullName>
    </submittedName>
</protein>
<dbReference type="PANTHER" id="PTHR34130:SF3">
    <property type="entry name" value="DUF1645 FAMILY PROTEIN"/>
    <property type="match status" value="1"/>
</dbReference>
<organism evidence="2 3">
    <name type="scientific">Dorcoceras hygrometricum</name>
    <dbReference type="NCBI Taxonomy" id="472368"/>
    <lineage>
        <taxon>Eukaryota</taxon>
        <taxon>Viridiplantae</taxon>
        <taxon>Streptophyta</taxon>
        <taxon>Embryophyta</taxon>
        <taxon>Tracheophyta</taxon>
        <taxon>Spermatophyta</taxon>
        <taxon>Magnoliopsida</taxon>
        <taxon>eudicotyledons</taxon>
        <taxon>Gunneridae</taxon>
        <taxon>Pentapetalae</taxon>
        <taxon>asterids</taxon>
        <taxon>lamiids</taxon>
        <taxon>Lamiales</taxon>
        <taxon>Gesneriaceae</taxon>
        <taxon>Didymocarpoideae</taxon>
        <taxon>Trichosporeae</taxon>
        <taxon>Loxocarpinae</taxon>
        <taxon>Dorcoceras</taxon>
    </lineage>
</organism>
<dbReference type="Proteomes" id="UP000250235">
    <property type="component" value="Unassembled WGS sequence"/>
</dbReference>